<sequence length="164" mass="16881">MEGGALADKTEEGLVGLVAPILSAIETFTITGEVQTLESEPGGSTLGGAVGEASAEDGEEIVSSHGDGVPGGDALSSAAESELAPIPTIAPLGDKDIVREDGDSKVLEGEDRSILGPEVPDEKIEQPIRGEAALNNFGELVGWLDRRPKHSQSAVMRLQRGGRA</sequence>
<organism evidence="2 3">
    <name type="scientific">Macrosiphum euphorbiae</name>
    <name type="common">potato aphid</name>
    <dbReference type="NCBI Taxonomy" id="13131"/>
    <lineage>
        <taxon>Eukaryota</taxon>
        <taxon>Metazoa</taxon>
        <taxon>Ecdysozoa</taxon>
        <taxon>Arthropoda</taxon>
        <taxon>Hexapoda</taxon>
        <taxon>Insecta</taxon>
        <taxon>Pterygota</taxon>
        <taxon>Neoptera</taxon>
        <taxon>Paraneoptera</taxon>
        <taxon>Hemiptera</taxon>
        <taxon>Sternorrhyncha</taxon>
        <taxon>Aphidomorpha</taxon>
        <taxon>Aphidoidea</taxon>
        <taxon>Aphididae</taxon>
        <taxon>Macrosiphini</taxon>
        <taxon>Macrosiphum</taxon>
    </lineage>
</organism>
<dbReference type="EMBL" id="CARXXK010001595">
    <property type="protein sequence ID" value="CAI6376924.1"/>
    <property type="molecule type" value="Genomic_DNA"/>
</dbReference>
<dbReference type="AlphaFoldDB" id="A0AAV0Y7J7"/>
<evidence type="ECO:0000313" key="2">
    <source>
        <dbReference type="EMBL" id="CAI6376924.1"/>
    </source>
</evidence>
<proteinExistence type="predicted"/>
<evidence type="ECO:0000313" key="3">
    <source>
        <dbReference type="Proteomes" id="UP001160148"/>
    </source>
</evidence>
<reference evidence="2 3" key="1">
    <citation type="submission" date="2023-01" db="EMBL/GenBank/DDBJ databases">
        <authorList>
            <person name="Whitehead M."/>
        </authorList>
    </citation>
    <scope>NUCLEOTIDE SEQUENCE [LARGE SCALE GENOMIC DNA]</scope>
</reference>
<accession>A0AAV0Y7J7</accession>
<feature type="compositionally biased region" description="Low complexity" evidence="1">
    <location>
        <begin position="74"/>
        <end position="84"/>
    </location>
</feature>
<gene>
    <name evidence="2" type="ORF">MEUPH1_LOCUS30249</name>
</gene>
<feature type="region of interest" description="Disordered" evidence="1">
    <location>
        <begin position="36"/>
        <end position="127"/>
    </location>
</feature>
<evidence type="ECO:0000256" key="1">
    <source>
        <dbReference type="SAM" id="MobiDB-lite"/>
    </source>
</evidence>
<comment type="caution">
    <text evidence="2">The sequence shown here is derived from an EMBL/GenBank/DDBJ whole genome shotgun (WGS) entry which is preliminary data.</text>
</comment>
<dbReference type="Proteomes" id="UP001160148">
    <property type="component" value="Unassembled WGS sequence"/>
</dbReference>
<keyword evidence="3" id="KW-1185">Reference proteome</keyword>
<feature type="compositionally biased region" description="Basic and acidic residues" evidence="1">
    <location>
        <begin position="93"/>
        <end position="113"/>
    </location>
</feature>
<protein>
    <submittedName>
        <fullName evidence="2">Uncharacterized protein</fullName>
    </submittedName>
</protein>
<name>A0AAV0Y7J7_9HEMI</name>